<keyword evidence="2 3" id="KW-0378">Hydrolase</keyword>
<evidence type="ECO:0000313" key="3">
    <source>
        <dbReference type="EMBL" id="UWZ59065.1"/>
    </source>
</evidence>
<accession>A0A9Q9MLK1</accession>
<sequence>MRSLLFPDDQQFWYETLRCLGHTAYGGADIGEVVSTAEAITGGDYDGWHDQWLSTADRIAHAADKSAMAGHRHSARDGYLRASNYYRTAEFFLHGRPDDPRIPHAYDRSVACFQTAAGLMTPAIEPLEIPYEGTTLPGYFYQGGATGEPRPTVVMCHGFDGPVEELYFYGAAAAAERGYHVLAFAGPGHPGPRHRQGLGFRPDWEHVVGPVIDYALTRTEIDPNHIALLGLSMGGYLMPRAAAFEPRPNALIALDGVYDLGDWVTTAVPGDRADIDPRLRAAEDREIDAVIAERAAADPTVRWAVDQGMWSTNAPTPRAFCAAFLDYHLRDGIAEQIACPTLVCSAEEDLFFRGQPERLFEHLTCKKTLFEFTAVEGAGAHCQAGAQRFAFARIYDWLDEVFGRR</sequence>
<dbReference type="Gene3D" id="1.20.1440.110">
    <property type="entry name" value="acylaminoacyl peptidase"/>
    <property type="match status" value="1"/>
</dbReference>
<dbReference type="InterPro" id="IPR029058">
    <property type="entry name" value="AB_hydrolase_fold"/>
</dbReference>
<keyword evidence="4" id="KW-1185">Reference proteome</keyword>
<dbReference type="RefSeq" id="WP_260710591.1">
    <property type="nucleotide sequence ID" value="NZ_CP073767.1"/>
</dbReference>
<evidence type="ECO:0000256" key="1">
    <source>
        <dbReference type="ARBA" id="ARBA00008645"/>
    </source>
</evidence>
<gene>
    <name evidence="3" type="ORF">Daura_24640</name>
</gene>
<dbReference type="GO" id="GO:0016787">
    <property type="term" value="F:hydrolase activity"/>
    <property type="evidence" value="ECO:0007669"/>
    <property type="project" value="UniProtKB-KW"/>
</dbReference>
<dbReference type="Gene3D" id="3.40.50.1820">
    <property type="entry name" value="alpha/beta hydrolase"/>
    <property type="match status" value="1"/>
</dbReference>
<name>A0A9Q9MLK1_9ACTN</name>
<dbReference type="AlphaFoldDB" id="A0A9Q9MLK1"/>
<dbReference type="KEGG" id="daur:Daura_24640"/>
<dbReference type="EMBL" id="CP073767">
    <property type="protein sequence ID" value="UWZ59065.1"/>
    <property type="molecule type" value="Genomic_DNA"/>
</dbReference>
<dbReference type="SUPFAM" id="SSF53474">
    <property type="entry name" value="alpha/beta-Hydrolases"/>
    <property type="match status" value="1"/>
</dbReference>
<dbReference type="InterPro" id="IPR050261">
    <property type="entry name" value="FrsA_esterase"/>
</dbReference>
<dbReference type="PANTHER" id="PTHR22946">
    <property type="entry name" value="DIENELACTONE HYDROLASE DOMAIN-CONTAINING PROTEIN-RELATED"/>
    <property type="match status" value="1"/>
</dbReference>
<dbReference type="InterPro" id="IPR010520">
    <property type="entry name" value="FrsA-like"/>
</dbReference>
<proteinExistence type="inferred from homology"/>
<comment type="similarity">
    <text evidence="1">Belongs to the AB hydrolase superfamily.</text>
</comment>
<dbReference type="PANTHER" id="PTHR22946:SF12">
    <property type="entry name" value="CONIDIAL PIGMENT BIOSYNTHESIS PROTEIN AYG1 (AFU_ORTHOLOGUE AFUA_2G17550)"/>
    <property type="match status" value="1"/>
</dbReference>
<dbReference type="Pfam" id="PF06500">
    <property type="entry name" value="FrsA-like"/>
    <property type="match status" value="1"/>
</dbReference>
<protein>
    <submittedName>
        <fullName evidence="3">Alpha/beta fold hydrolase</fullName>
    </submittedName>
</protein>
<dbReference type="Proteomes" id="UP001058003">
    <property type="component" value="Chromosome"/>
</dbReference>
<evidence type="ECO:0000256" key="2">
    <source>
        <dbReference type="ARBA" id="ARBA00022801"/>
    </source>
</evidence>
<organism evidence="3 4">
    <name type="scientific">Dactylosporangium aurantiacum</name>
    <dbReference type="NCBI Taxonomy" id="35754"/>
    <lineage>
        <taxon>Bacteria</taxon>
        <taxon>Bacillati</taxon>
        <taxon>Actinomycetota</taxon>
        <taxon>Actinomycetes</taxon>
        <taxon>Micromonosporales</taxon>
        <taxon>Micromonosporaceae</taxon>
        <taxon>Dactylosporangium</taxon>
    </lineage>
</organism>
<evidence type="ECO:0000313" key="4">
    <source>
        <dbReference type="Proteomes" id="UP001058003"/>
    </source>
</evidence>
<reference evidence="3" key="1">
    <citation type="submission" date="2021-04" db="EMBL/GenBank/DDBJ databases">
        <title>Dactylosporangium aurantiacum NRRL B-8018 full assembly.</title>
        <authorList>
            <person name="Hartkoorn R.C."/>
            <person name="Beaudoing E."/>
            <person name="Hot D."/>
        </authorList>
    </citation>
    <scope>NUCLEOTIDE SEQUENCE</scope>
    <source>
        <strain evidence="3">NRRL B-8018</strain>
    </source>
</reference>